<dbReference type="AlphaFoldDB" id="A0A8S3XC43"/>
<dbReference type="InterPro" id="IPR038717">
    <property type="entry name" value="Tc1-like_DDE_dom"/>
</dbReference>
<evidence type="ECO:0000313" key="2">
    <source>
        <dbReference type="EMBL" id="CAG5015993.1"/>
    </source>
</evidence>
<dbReference type="Proteomes" id="UP000691718">
    <property type="component" value="Unassembled WGS sequence"/>
</dbReference>
<keyword evidence="3" id="KW-1185">Reference proteome</keyword>
<name>A0A8S3XC43_PARAO</name>
<reference evidence="2" key="1">
    <citation type="submission" date="2021-04" db="EMBL/GenBank/DDBJ databases">
        <authorList>
            <person name="Tunstrom K."/>
        </authorList>
    </citation>
    <scope>NUCLEOTIDE SEQUENCE</scope>
</reference>
<sequence length="130" mass="15120">MVWSVISAKGVGRLYVVQGTMRQHQYKEVLQNRLLPTLREWFPDSENFTFMHDSAPCHKAKSVTKFLEENIIPVLPWPGNSPDMNPIENLWEITKAEIAKEMITTKVRLIEKLIEVWHHNPKIKESAKNA</sequence>
<organism evidence="2 3">
    <name type="scientific">Parnassius apollo</name>
    <name type="common">Apollo butterfly</name>
    <name type="synonym">Papilio apollo</name>
    <dbReference type="NCBI Taxonomy" id="110799"/>
    <lineage>
        <taxon>Eukaryota</taxon>
        <taxon>Metazoa</taxon>
        <taxon>Ecdysozoa</taxon>
        <taxon>Arthropoda</taxon>
        <taxon>Hexapoda</taxon>
        <taxon>Insecta</taxon>
        <taxon>Pterygota</taxon>
        <taxon>Neoptera</taxon>
        <taxon>Endopterygota</taxon>
        <taxon>Lepidoptera</taxon>
        <taxon>Glossata</taxon>
        <taxon>Ditrysia</taxon>
        <taxon>Papilionoidea</taxon>
        <taxon>Papilionidae</taxon>
        <taxon>Parnassiinae</taxon>
        <taxon>Parnassini</taxon>
        <taxon>Parnassius</taxon>
        <taxon>Parnassius</taxon>
    </lineage>
</organism>
<evidence type="ECO:0000313" key="3">
    <source>
        <dbReference type="Proteomes" id="UP000691718"/>
    </source>
</evidence>
<dbReference type="Pfam" id="PF13358">
    <property type="entry name" value="DDE_3"/>
    <property type="match status" value="1"/>
</dbReference>
<gene>
    <name evidence="2" type="ORF">PAPOLLO_LOCUS16455</name>
</gene>
<evidence type="ECO:0000259" key="1">
    <source>
        <dbReference type="Pfam" id="PF13358"/>
    </source>
</evidence>
<proteinExistence type="predicted"/>
<accession>A0A8S3XC43</accession>
<dbReference type="OrthoDB" id="4843387at2759"/>
<dbReference type="EMBL" id="CAJQZP010001094">
    <property type="protein sequence ID" value="CAG5015993.1"/>
    <property type="molecule type" value="Genomic_DNA"/>
</dbReference>
<comment type="caution">
    <text evidence="2">The sequence shown here is derived from an EMBL/GenBank/DDBJ whole genome shotgun (WGS) entry which is preliminary data.</text>
</comment>
<protein>
    <submittedName>
        <fullName evidence="2">(apollo) hypothetical protein</fullName>
    </submittedName>
</protein>
<feature type="domain" description="Tc1-like transposase DDE" evidence="1">
    <location>
        <begin position="4"/>
        <end position="107"/>
    </location>
</feature>